<evidence type="ECO:0000313" key="1">
    <source>
        <dbReference type="EMBL" id="EAY13377.1"/>
    </source>
</evidence>
<sequence length="438" mass="50635">MFALFANHALCDKLITQVGAYAQRICNVDLDIKFDLEDNPMMSYYMILVNPPSGLRVNQHHQLDPIFEIKPKSYVTIHTEDWHYLKYFIVRYPRTCLSVEFLLNSRMGQKFIYNATDRTMPHNGTYCSAFVSFYPIDIHISTETPSVLFVDNYSINEFKFRTNKEYNFENVYSVCIGFRPQSFEPDQNVVIEITRSFIHFEEEVFTFTSYFNYFKKKIFAESASDFNVPKDINLKPGVYYPDAGVNSPDYHIKEHSYVVFTLFDDCFGYVRSGLSLLEILGNTNIVSVYFNTSGVMSFYSYQSCAPLHFVVYDLDLTDISNVITNCNNENLKFESTKGERNVLVSAYYDGMITISSSSDKFVESYNYSGQAINESLVGYSFYSIVSQAENSKKSEWIKLKFSGNFEGWQNYLIEGKNSYYKAYSINDSCPSKRLNSGN</sequence>
<dbReference type="AlphaFoldDB" id="A2E1P8"/>
<proteinExistence type="predicted"/>
<dbReference type="InParanoid" id="A2E1P8"/>
<reference evidence="1" key="1">
    <citation type="submission" date="2006-10" db="EMBL/GenBank/DDBJ databases">
        <authorList>
            <person name="Amadeo P."/>
            <person name="Zhao Q."/>
            <person name="Wortman J."/>
            <person name="Fraser-Liggett C."/>
            <person name="Carlton J."/>
        </authorList>
    </citation>
    <scope>NUCLEOTIDE SEQUENCE</scope>
    <source>
        <strain evidence="1">G3</strain>
    </source>
</reference>
<gene>
    <name evidence="1" type="ORF">TVAG_424080</name>
</gene>
<dbReference type="RefSeq" id="XP_001325600.1">
    <property type="nucleotide sequence ID" value="XM_001325565.1"/>
</dbReference>
<dbReference type="Proteomes" id="UP000001542">
    <property type="component" value="Unassembled WGS sequence"/>
</dbReference>
<dbReference type="VEuPathDB" id="TrichDB:TVAG_424080"/>
<name>A2E1P8_TRIV3</name>
<keyword evidence="2" id="KW-1185">Reference proteome</keyword>
<organism evidence="1 2">
    <name type="scientific">Trichomonas vaginalis (strain ATCC PRA-98 / G3)</name>
    <dbReference type="NCBI Taxonomy" id="412133"/>
    <lineage>
        <taxon>Eukaryota</taxon>
        <taxon>Metamonada</taxon>
        <taxon>Parabasalia</taxon>
        <taxon>Trichomonadida</taxon>
        <taxon>Trichomonadidae</taxon>
        <taxon>Trichomonas</taxon>
    </lineage>
</organism>
<reference evidence="1" key="2">
    <citation type="journal article" date="2007" name="Science">
        <title>Draft genome sequence of the sexually transmitted pathogen Trichomonas vaginalis.</title>
        <authorList>
            <person name="Carlton J.M."/>
            <person name="Hirt R.P."/>
            <person name="Silva J.C."/>
            <person name="Delcher A.L."/>
            <person name="Schatz M."/>
            <person name="Zhao Q."/>
            <person name="Wortman J.R."/>
            <person name="Bidwell S.L."/>
            <person name="Alsmark U.C.M."/>
            <person name="Besteiro S."/>
            <person name="Sicheritz-Ponten T."/>
            <person name="Noel C.J."/>
            <person name="Dacks J.B."/>
            <person name="Foster P.G."/>
            <person name="Simillion C."/>
            <person name="Van de Peer Y."/>
            <person name="Miranda-Saavedra D."/>
            <person name="Barton G.J."/>
            <person name="Westrop G.D."/>
            <person name="Mueller S."/>
            <person name="Dessi D."/>
            <person name="Fiori P.L."/>
            <person name="Ren Q."/>
            <person name="Paulsen I."/>
            <person name="Zhang H."/>
            <person name="Bastida-Corcuera F.D."/>
            <person name="Simoes-Barbosa A."/>
            <person name="Brown M.T."/>
            <person name="Hayes R.D."/>
            <person name="Mukherjee M."/>
            <person name="Okumura C.Y."/>
            <person name="Schneider R."/>
            <person name="Smith A.J."/>
            <person name="Vanacova S."/>
            <person name="Villalvazo M."/>
            <person name="Haas B.J."/>
            <person name="Pertea M."/>
            <person name="Feldblyum T.V."/>
            <person name="Utterback T.R."/>
            <person name="Shu C.L."/>
            <person name="Osoegawa K."/>
            <person name="de Jong P.J."/>
            <person name="Hrdy I."/>
            <person name="Horvathova L."/>
            <person name="Zubacova Z."/>
            <person name="Dolezal P."/>
            <person name="Malik S.B."/>
            <person name="Logsdon J.M. Jr."/>
            <person name="Henze K."/>
            <person name="Gupta A."/>
            <person name="Wang C.C."/>
            <person name="Dunne R.L."/>
            <person name="Upcroft J.A."/>
            <person name="Upcroft P."/>
            <person name="White O."/>
            <person name="Salzberg S.L."/>
            <person name="Tang P."/>
            <person name="Chiu C.-H."/>
            <person name="Lee Y.-S."/>
            <person name="Embley T.M."/>
            <person name="Coombs G.H."/>
            <person name="Mottram J.C."/>
            <person name="Tachezy J."/>
            <person name="Fraser-Liggett C.M."/>
            <person name="Johnson P.J."/>
        </authorList>
    </citation>
    <scope>NUCLEOTIDE SEQUENCE [LARGE SCALE GENOMIC DNA]</scope>
    <source>
        <strain evidence="1">G3</strain>
    </source>
</reference>
<evidence type="ECO:0000313" key="2">
    <source>
        <dbReference type="Proteomes" id="UP000001542"/>
    </source>
</evidence>
<dbReference type="KEGG" id="tva:4771348"/>
<dbReference type="EMBL" id="DS113286">
    <property type="protein sequence ID" value="EAY13377.1"/>
    <property type="molecule type" value="Genomic_DNA"/>
</dbReference>
<dbReference type="VEuPathDB" id="TrichDB:TVAGG3_0304130"/>
<accession>A2E1P8</accession>
<protein>
    <submittedName>
        <fullName evidence="1">Uncharacterized protein</fullName>
    </submittedName>
</protein>